<keyword evidence="3" id="KW-1185">Reference proteome</keyword>
<name>A0ABD0WT75_UMBPY</name>
<dbReference type="AlphaFoldDB" id="A0ABD0WT75"/>
<organism evidence="2 3">
    <name type="scientific">Umbra pygmaea</name>
    <name type="common">Eastern mudminnow</name>
    <dbReference type="NCBI Taxonomy" id="75934"/>
    <lineage>
        <taxon>Eukaryota</taxon>
        <taxon>Metazoa</taxon>
        <taxon>Chordata</taxon>
        <taxon>Craniata</taxon>
        <taxon>Vertebrata</taxon>
        <taxon>Euteleostomi</taxon>
        <taxon>Actinopterygii</taxon>
        <taxon>Neopterygii</taxon>
        <taxon>Teleostei</taxon>
        <taxon>Protacanthopterygii</taxon>
        <taxon>Esociformes</taxon>
        <taxon>Umbridae</taxon>
        <taxon>Umbra</taxon>
    </lineage>
</organism>
<comment type="caution">
    <text evidence="2">The sequence shown here is derived from an EMBL/GenBank/DDBJ whole genome shotgun (WGS) entry which is preliminary data.</text>
</comment>
<evidence type="ECO:0008006" key="4">
    <source>
        <dbReference type="Google" id="ProtNLM"/>
    </source>
</evidence>
<protein>
    <recommendedName>
        <fullName evidence="4">Nucleoprotein</fullName>
    </recommendedName>
</protein>
<proteinExistence type="predicted"/>
<evidence type="ECO:0000313" key="2">
    <source>
        <dbReference type="EMBL" id="KAL0967482.1"/>
    </source>
</evidence>
<evidence type="ECO:0000256" key="1">
    <source>
        <dbReference type="SAM" id="MobiDB-lite"/>
    </source>
</evidence>
<accession>A0ABD0WT75</accession>
<evidence type="ECO:0000313" key="3">
    <source>
        <dbReference type="Proteomes" id="UP001557470"/>
    </source>
</evidence>
<gene>
    <name evidence="2" type="ORF">UPYG_G00252810</name>
</gene>
<sequence>MSPDVYQLSREIIHQHCFQTFSVAFICAKLEMAWFRRGGQDPNGGRAPVARPFAHGETSVKDRMAALRNAMYQGGRGRGLGIAAGNPWAGTQRAEVTPVAQDVMIRAPADNEAVFEGLMNAAGGVMMSILRLVDVAPFTANVMQNHGLDVRGMIAAQIVCALRMPGVQIQRQQLIQEVMAPELPAEQMVPRDQARGQVERCLRNYNAIRDHAWLMDMIAAAQAAFPENPPPWLARFVLEREHFGWVQNLTLVEMLDYIWHITEYVDDRTRARATGIVLLTVTSFALRGSITHSKLSRLITDLQPVVRYASEILNINDIACTWANFGHLVHDGNMPAIMRRWLGMVPAGAVRLRVLLSQAAGSGLTSLYVIARAIHEHPDFPWPYIARLYPAEWRAAGTAIAIVGGNPYFGFRRDLAEVRSTLFKNLASFCGKLLVAAGDKTLDNKESISRMIESYLETSQGADLAGDMTDEEIGEAHHMINMVANHPSNMANTTNMAGHDDPDEIQARHVNFAAPPGIAPPPPAVQPPPLPPADGDNGNE</sequence>
<dbReference type="Proteomes" id="UP001557470">
    <property type="component" value="Unassembled WGS sequence"/>
</dbReference>
<dbReference type="EMBL" id="JAGEUA010000008">
    <property type="protein sequence ID" value="KAL0967482.1"/>
    <property type="molecule type" value="Genomic_DNA"/>
</dbReference>
<feature type="region of interest" description="Disordered" evidence="1">
    <location>
        <begin position="513"/>
        <end position="540"/>
    </location>
</feature>
<feature type="compositionally biased region" description="Pro residues" evidence="1">
    <location>
        <begin position="517"/>
        <end position="532"/>
    </location>
</feature>
<reference evidence="2 3" key="1">
    <citation type="submission" date="2024-06" db="EMBL/GenBank/DDBJ databases">
        <authorList>
            <person name="Pan Q."/>
            <person name="Wen M."/>
            <person name="Jouanno E."/>
            <person name="Zahm M."/>
            <person name="Klopp C."/>
            <person name="Cabau C."/>
            <person name="Louis A."/>
            <person name="Berthelot C."/>
            <person name="Parey E."/>
            <person name="Roest Crollius H."/>
            <person name="Montfort J."/>
            <person name="Robinson-Rechavi M."/>
            <person name="Bouchez O."/>
            <person name="Lampietro C."/>
            <person name="Lopez Roques C."/>
            <person name="Donnadieu C."/>
            <person name="Postlethwait J."/>
            <person name="Bobe J."/>
            <person name="Verreycken H."/>
            <person name="Guiguen Y."/>
        </authorList>
    </citation>
    <scope>NUCLEOTIDE SEQUENCE [LARGE SCALE GENOMIC DNA]</scope>
    <source>
        <strain evidence="2">Up_M1</strain>
        <tissue evidence="2">Testis</tissue>
    </source>
</reference>